<dbReference type="AlphaFoldDB" id="A0AAE0HVX9"/>
<protein>
    <submittedName>
        <fullName evidence="3">Uncharacterized protein</fullName>
    </submittedName>
</protein>
<feature type="repeat" description="ANK" evidence="1">
    <location>
        <begin position="1"/>
        <end position="31"/>
    </location>
</feature>
<dbReference type="InterPro" id="IPR002110">
    <property type="entry name" value="Ankyrin_rpt"/>
</dbReference>
<dbReference type="InterPro" id="IPR036770">
    <property type="entry name" value="Ankyrin_rpt-contain_sf"/>
</dbReference>
<reference evidence="3" key="1">
    <citation type="journal article" date="2023" name="Mol. Phylogenet. Evol.">
        <title>Genome-scale phylogeny and comparative genomics of the fungal order Sordariales.</title>
        <authorList>
            <person name="Hensen N."/>
            <person name="Bonometti L."/>
            <person name="Westerberg I."/>
            <person name="Brannstrom I.O."/>
            <person name="Guillou S."/>
            <person name="Cros-Aarteil S."/>
            <person name="Calhoun S."/>
            <person name="Haridas S."/>
            <person name="Kuo A."/>
            <person name="Mondo S."/>
            <person name="Pangilinan J."/>
            <person name="Riley R."/>
            <person name="LaButti K."/>
            <person name="Andreopoulos B."/>
            <person name="Lipzen A."/>
            <person name="Chen C."/>
            <person name="Yan M."/>
            <person name="Daum C."/>
            <person name="Ng V."/>
            <person name="Clum A."/>
            <person name="Steindorff A."/>
            <person name="Ohm R.A."/>
            <person name="Martin F."/>
            <person name="Silar P."/>
            <person name="Natvig D.O."/>
            <person name="Lalanne C."/>
            <person name="Gautier V."/>
            <person name="Ament-Velasquez S.L."/>
            <person name="Kruys A."/>
            <person name="Hutchinson M.I."/>
            <person name="Powell A.J."/>
            <person name="Barry K."/>
            <person name="Miller A.N."/>
            <person name="Grigoriev I.V."/>
            <person name="Debuchy R."/>
            <person name="Gladieux P."/>
            <person name="Hiltunen Thoren M."/>
            <person name="Johannesson H."/>
        </authorList>
    </citation>
    <scope>NUCLEOTIDE SEQUENCE</scope>
    <source>
        <strain evidence="3">CBS 118394</strain>
    </source>
</reference>
<dbReference type="PROSITE" id="PS50088">
    <property type="entry name" value="ANK_REPEAT"/>
    <property type="match status" value="1"/>
</dbReference>
<accession>A0AAE0HVX9</accession>
<keyword evidence="1" id="KW-0040">ANK repeat</keyword>
<sequence length="494" mass="54012">MTALVYAVILGEYHIVCLLLRKKADMNIPDKQGYSALAYSRGKKLRCHQKKYQALGYRGTGSSGSKDYEGGHPRRYPKVENSTYGFVAGSDDTVPKVVAISWWKHNNPPADGVIPNATFMQRVREGSKLFQYRLSKHTFDSPTQTEKQFGLYWVLSLLWKLKGSRELSRLHELKDVTLPVQYASAHIFIDHKPCDSCLGFLGVLEKITGIEFTVESIPLATKGERSGRGCPNCSCATCCERNARLRDPTRTMVFGQNTPIAGDFDEAVPSVLMEANAGNILEVADDDEPAAAPPAPRLGRRGIAPTSPPVHVCLKNWETFSGIAVAKPIPRQVEVHPAYLSGQVPGSGFQPLGDSQLLTIGGRSAFFASPSIQPEATDTPGGIEVALPQLPIESRAQFRSIAPGDVAPAKKSGRTTVESSRKKLQLARYKYVLRSRQTSSTPLATQSAATLGRSSGGKVKRVSKRASKVQKEKQVGEKSLFARAYWSSRNPRAP</sequence>
<feature type="compositionally biased region" description="Polar residues" evidence="2">
    <location>
        <begin position="442"/>
        <end position="453"/>
    </location>
</feature>
<reference evidence="3" key="2">
    <citation type="submission" date="2023-06" db="EMBL/GenBank/DDBJ databases">
        <authorList>
            <consortium name="Lawrence Berkeley National Laboratory"/>
            <person name="Haridas S."/>
            <person name="Hensen N."/>
            <person name="Bonometti L."/>
            <person name="Westerberg I."/>
            <person name="Brannstrom I.O."/>
            <person name="Guillou S."/>
            <person name="Cros-Aarteil S."/>
            <person name="Calhoun S."/>
            <person name="Kuo A."/>
            <person name="Mondo S."/>
            <person name="Pangilinan J."/>
            <person name="Riley R."/>
            <person name="Labutti K."/>
            <person name="Andreopoulos B."/>
            <person name="Lipzen A."/>
            <person name="Chen C."/>
            <person name="Yanf M."/>
            <person name="Daum C."/>
            <person name="Ng V."/>
            <person name="Clum A."/>
            <person name="Steindorff A."/>
            <person name="Ohm R."/>
            <person name="Martin F."/>
            <person name="Silar P."/>
            <person name="Natvig D."/>
            <person name="Lalanne C."/>
            <person name="Gautier V."/>
            <person name="Ament-Velasquez S.L."/>
            <person name="Kruys A."/>
            <person name="Hutchinson M.I."/>
            <person name="Powell A.J."/>
            <person name="Barry K."/>
            <person name="Miller A.N."/>
            <person name="Grigoriev I.V."/>
            <person name="Debuchy R."/>
            <person name="Gladieux P."/>
            <person name="Thoren M.H."/>
            <person name="Johannesson H."/>
        </authorList>
    </citation>
    <scope>NUCLEOTIDE SEQUENCE</scope>
    <source>
        <strain evidence="3">CBS 118394</strain>
    </source>
</reference>
<evidence type="ECO:0000256" key="2">
    <source>
        <dbReference type="SAM" id="MobiDB-lite"/>
    </source>
</evidence>
<evidence type="ECO:0000256" key="1">
    <source>
        <dbReference type="PROSITE-ProRule" id="PRU00023"/>
    </source>
</evidence>
<keyword evidence="4" id="KW-1185">Reference proteome</keyword>
<dbReference type="EMBL" id="JAUEDM010000007">
    <property type="protein sequence ID" value="KAK3313736.1"/>
    <property type="molecule type" value="Genomic_DNA"/>
</dbReference>
<dbReference type="Gene3D" id="1.25.40.20">
    <property type="entry name" value="Ankyrin repeat-containing domain"/>
    <property type="match status" value="1"/>
</dbReference>
<comment type="caution">
    <text evidence="3">The sequence shown here is derived from an EMBL/GenBank/DDBJ whole genome shotgun (WGS) entry which is preliminary data.</text>
</comment>
<proteinExistence type="predicted"/>
<dbReference type="Proteomes" id="UP001283341">
    <property type="component" value="Unassembled WGS sequence"/>
</dbReference>
<name>A0AAE0HVX9_9PEZI</name>
<organism evidence="3 4">
    <name type="scientific">Apodospora peruviana</name>
    <dbReference type="NCBI Taxonomy" id="516989"/>
    <lineage>
        <taxon>Eukaryota</taxon>
        <taxon>Fungi</taxon>
        <taxon>Dikarya</taxon>
        <taxon>Ascomycota</taxon>
        <taxon>Pezizomycotina</taxon>
        <taxon>Sordariomycetes</taxon>
        <taxon>Sordariomycetidae</taxon>
        <taxon>Sordariales</taxon>
        <taxon>Lasiosphaeriaceae</taxon>
        <taxon>Apodospora</taxon>
    </lineage>
</organism>
<dbReference type="SUPFAM" id="SSF48403">
    <property type="entry name" value="Ankyrin repeat"/>
    <property type="match status" value="1"/>
</dbReference>
<gene>
    <name evidence="3" type="ORF">B0H66DRAFT_536986</name>
</gene>
<evidence type="ECO:0000313" key="4">
    <source>
        <dbReference type="Proteomes" id="UP001283341"/>
    </source>
</evidence>
<feature type="compositionally biased region" description="Basic residues" evidence="2">
    <location>
        <begin position="458"/>
        <end position="468"/>
    </location>
</feature>
<feature type="region of interest" description="Disordered" evidence="2">
    <location>
        <begin position="442"/>
        <end position="494"/>
    </location>
</feature>
<evidence type="ECO:0000313" key="3">
    <source>
        <dbReference type="EMBL" id="KAK3313736.1"/>
    </source>
</evidence>